<dbReference type="InterPro" id="IPR019833">
    <property type="entry name" value="Mn/Fe_SOD_BS"/>
</dbReference>
<feature type="binding site" evidence="5">
    <location>
        <position position="185"/>
    </location>
    <ligand>
        <name>Mn(2+)</name>
        <dbReference type="ChEBI" id="CHEBI:29035"/>
    </ligand>
</feature>
<dbReference type="Gene3D" id="1.10.287.990">
    <property type="entry name" value="Fe,Mn superoxide dismutase (SOD) domain"/>
    <property type="match status" value="1"/>
</dbReference>
<keyword evidence="4 6" id="KW-0560">Oxidoreductase</keyword>
<reference evidence="9" key="1">
    <citation type="submission" date="2022-10" db="EMBL/GenBank/DDBJ databases">
        <title>Novel sulphate-reducing endosymbionts in the free-living metamonad Anaeramoeba.</title>
        <authorList>
            <person name="Jerlstrom-Hultqvist J."/>
            <person name="Cepicka I."/>
            <person name="Gallot-Lavallee L."/>
            <person name="Salas-Leiva D."/>
            <person name="Curtis B.A."/>
            <person name="Zahonova K."/>
            <person name="Pipaliya S."/>
            <person name="Dacks J."/>
            <person name="Roger A.J."/>
        </authorList>
    </citation>
    <scope>NUCLEOTIDE SEQUENCE</scope>
    <source>
        <strain evidence="9">BMAN</strain>
    </source>
</reference>
<comment type="similarity">
    <text evidence="1 6">Belongs to the iron/manganese superoxide dismutase family.</text>
</comment>
<feature type="domain" description="Manganese/iron superoxide dismutase N-terminal" evidence="7">
    <location>
        <begin position="23"/>
        <end position="107"/>
    </location>
</feature>
<evidence type="ECO:0000313" key="10">
    <source>
        <dbReference type="Proteomes" id="UP001149090"/>
    </source>
</evidence>
<feature type="binding site" evidence="5">
    <location>
        <position position="181"/>
    </location>
    <ligand>
        <name>Mn(2+)</name>
        <dbReference type="ChEBI" id="CHEBI:29035"/>
    </ligand>
</feature>
<keyword evidence="3 5" id="KW-0479">Metal-binding</keyword>
<dbReference type="AlphaFoldDB" id="A0A9Q0LS05"/>
<dbReference type="Pfam" id="PF00081">
    <property type="entry name" value="Sod_Fe_N"/>
    <property type="match status" value="1"/>
</dbReference>
<dbReference type="PRINTS" id="PR01703">
    <property type="entry name" value="MNSODISMTASE"/>
</dbReference>
<dbReference type="PANTHER" id="PTHR42769">
    <property type="entry name" value="SUPEROXIDE DISMUTASE"/>
    <property type="match status" value="1"/>
</dbReference>
<evidence type="ECO:0000256" key="1">
    <source>
        <dbReference type="ARBA" id="ARBA00008714"/>
    </source>
</evidence>
<organism evidence="9 10">
    <name type="scientific">Anaeramoeba ignava</name>
    <name type="common">Anaerobic marine amoeba</name>
    <dbReference type="NCBI Taxonomy" id="1746090"/>
    <lineage>
        <taxon>Eukaryota</taxon>
        <taxon>Metamonada</taxon>
        <taxon>Anaeramoebidae</taxon>
        <taxon>Anaeramoeba</taxon>
    </lineage>
</organism>
<comment type="caution">
    <text evidence="9">The sequence shown here is derived from an EMBL/GenBank/DDBJ whole genome shotgun (WGS) entry which is preliminary data.</text>
</comment>
<dbReference type="Proteomes" id="UP001149090">
    <property type="component" value="Unassembled WGS sequence"/>
</dbReference>
<sequence length="221" mass="25621">MLSNQTKQKLSFNLSKSLIRALHSLPKPPYRVEDGIFPAISSKTLDFHYNKHFAGYINKLNGFVKGTSLENKTLEETIKETAKDETKKAIFNNAAQAFNHNFYFNCMRPFGTQIPDSVKKILEKNFGSFDEFKKQFSEKANGLFGSGWCWLYSDNKKLGIMQASNAMTPLVFDQKPILVIDVWEHAYYLDYQNKRPDSVDKFFEVINWNFVEEQMKKADLI</sequence>
<dbReference type="Gene3D" id="3.55.40.20">
    <property type="entry name" value="Iron/manganese superoxide dismutase, C-terminal domain"/>
    <property type="match status" value="1"/>
</dbReference>
<feature type="domain" description="Manganese/iron superoxide dismutase C-terminal" evidence="8">
    <location>
        <begin position="117"/>
        <end position="213"/>
    </location>
</feature>
<dbReference type="Pfam" id="PF02777">
    <property type="entry name" value="Sod_Fe_C"/>
    <property type="match status" value="1"/>
</dbReference>
<proteinExistence type="inferred from homology"/>
<protein>
    <recommendedName>
        <fullName evidence="2 6">Superoxide dismutase</fullName>
        <ecNumber evidence="2 6">1.15.1.1</ecNumber>
    </recommendedName>
</protein>
<comment type="catalytic activity">
    <reaction evidence="6">
        <text>2 superoxide + 2 H(+) = H2O2 + O2</text>
        <dbReference type="Rhea" id="RHEA:20696"/>
        <dbReference type="ChEBI" id="CHEBI:15378"/>
        <dbReference type="ChEBI" id="CHEBI:15379"/>
        <dbReference type="ChEBI" id="CHEBI:16240"/>
        <dbReference type="ChEBI" id="CHEBI:18421"/>
        <dbReference type="EC" id="1.15.1.1"/>
    </reaction>
</comment>
<evidence type="ECO:0000256" key="6">
    <source>
        <dbReference type="RuleBase" id="RU000414"/>
    </source>
</evidence>
<accession>A0A9Q0LS05</accession>
<feature type="binding site" evidence="5">
    <location>
        <position position="100"/>
    </location>
    <ligand>
        <name>Mn(2+)</name>
        <dbReference type="ChEBI" id="CHEBI:29035"/>
    </ligand>
</feature>
<evidence type="ECO:0000256" key="3">
    <source>
        <dbReference type="ARBA" id="ARBA00022723"/>
    </source>
</evidence>
<dbReference type="InterPro" id="IPR036324">
    <property type="entry name" value="Mn/Fe_SOD_N_sf"/>
</dbReference>
<feature type="binding site" evidence="5">
    <location>
        <position position="48"/>
    </location>
    <ligand>
        <name>Mn(2+)</name>
        <dbReference type="ChEBI" id="CHEBI:29035"/>
    </ligand>
</feature>
<dbReference type="PROSITE" id="PS00088">
    <property type="entry name" value="SOD_MN"/>
    <property type="match status" value="1"/>
</dbReference>
<dbReference type="EMBL" id="JAPDFW010000056">
    <property type="protein sequence ID" value="KAJ5077928.1"/>
    <property type="molecule type" value="Genomic_DNA"/>
</dbReference>
<dbReference type="OrthoDB" id="239262at2759"/>
<dbReference type="OMA" id="DHHGNVG"/>
<gene>
    <name evidence="9" type="ORF">M0811_05618</name>
</gene>
<dbReference type="GO" id="GO:0004784">
    <property type="term" value="F:superoxide dismutase activity"/>
    <property type="evidence" value="ECO:0007669"/>
    <property type="project" value="UniProtKB-EC"/>
</dbReference>
<name>A0A9Q0LS05_ANAIG</name>
<dbReference type="PIRSF" id="PIRSF000349">
    <property type="entry name" value="SODismutase"/>
    <property type="match status" value="1"/>
</dbReference>
<dbReference type="InterPro" id="IPR036314">
    <property type="entry name" value="SOD_C_sf"/>
</dbReference>
<evidence type="ECO:0000259" key="7">
    <source>
        <dbReference type="Pfam" id="PF00081"/>
    </source>
</evidence>
<dbReference type="InterPro" id="IPR019831">
    <property type="entry name" value="Mn/Fe_SOD_N"/>
</dbReference>
<evidence type="ECO:0000313" key="9">
    <source>
        <dbReference type="EMBL" id="KAJ5077928.1"/>
    </source>
</evidence>
<dbReference type="PANTHER" id="PTHR42769:SF3">
    <property type="entry name" value="SUPEROXIDE DISMUTASE [FE] 2, CHLOROPLASTIC"/>
    <property type="match status" value="1"/>
</dbReference>
<evidence type="ECO:0000256" key="5">
    <source>
        <dbReference type="PIRSR" id="PIRSR000349-1"/>
    </source>
</evidence>
<dbReference type="GO" id="GO:0046872">
    <property type="term" value="F:metal ion binding"/>
    <property type="evidence" value="ECO:0007669"/>
    <property type="project" value="UniProtKB-KW"/>
</dbReference>
<dbReference type="InterPro" id="IPR001189">
    <property type="entry name" value="Mn/Fe_SOD"/>
</dbReference>
<dbReference type="EC" id="1.15.1.1" evidence="2 6"/>
<dbReference type="SUPFAM" id="SSF54719">
    <property type="entry name" value="Fe,Mn superoxide dismutase (SOD), C-terminal domain"/>
    <property type="match status" value="1"/>
</dbReference>
<evidence type="ECO:0000259" key="8">
    <source>
        <dbReference type="Pfam" id="PF02777"/>
    </source>
</evidence>
<evidence type="ECO:0000256" key="2">
    <source>
        <dbReference type="ARBA" id="ARBA00012682"/>
    </source>
</evidence>
<comment type="function">
    <text evidence="6">Destroys radicals which are normally produced within the cells and which are toxic to biological systems.</text>
</comment>
<dbReference type="SUPFAM" id="SSF46609">
    <property type="entry name" value="Fe,Mn superoxide dismutase (SOD), N-terminal domain"/>
    <property type="match status" value="1"/>
</dbReference>
<evidence type="ECO:0000256" key="4">
    <source>
        <dbReference type="ARBA" id="ARBA00023002"/>
    </source>
</evidence>
<keyword evidence="10" id="KW-1185">Reference proteome</keyword>
<dbReference type="InterPro" id="IPR019832">
    <property type="entry name" value="Mn/Fe_SOD_C"/>
</dbReference>